<feature type="compositionally biased region" description="Polar residues" evidence="15">
    <location>
        <begin position="569"/>
        <end position="606"/>
    </location>
</feature>
<dbReference type="PROSITE" id="PS00107">
    <property type="entry name" value="PROTEIN_KINASE_ATP"/>
    <property type="match status" value="1"/>
</dbReference>
<evidence type="ECO:0000256" key="10">
    <source>
        <dbReference type="ARBA" id="ARBA00023136"/>
    </source>
</evidence>
<evidence type="ECO:0000256" key="11">
    <source>
        <dbReference type="ARBA" id="ARBA00023288"/>
    </source>
</evidence>
<protein>
    <recommendedName>
        <fullName evidence="3">non-specific serine/threonine protein kinase</fullName>
        <ecNumber evidence="3">2.7.11.1</ecNumber>
    </recommendedName>
</protein>
<feature type="region of interest" description="Disordered" evidence="15">
    <location>
        <begin position="370"/>
        <end position="529"/>
    </location>
</feature>
<evidence type="ECO:0000256" key="4">
    <source>
        <dbReference type="ARBA" id="ARBA00022475"/>
    </source>
</evidence>
<evidence type="ECO:0000256" key="5">
    <source>
        <dbReference type="ARBA" id="ARBA00022527"/>
    </source>
</evidence>
<dbReference type="Gene3D" id="3.30.200.20">
    <property type="entry name" value="Phosphorylase Kinase, domain 1"/>
    <property type="match status" value="1"/>
</dbReference>
<accession>A0AAV1C666</accession>
<feature type="compositionally biased region" description="Basic and acidic residues" evidence="15">
    <location>
        <begin position="611"/>
        <end position="620"/>
    </location>
</feature>
<dbReference type="InterPro" id="IPR008271">
    <property type="entry name" value="Ser/Thr_kinase_AS"/>
</dbReference>
<evidence type="ECO:0000256" key="15">
    <source>
        <dbReference type="SAM" id="MobiDB-lite"/>
    </source>
</evidence>
<keyword evidence="4" id="KW-1003">Cell membrane</keyword>
<dbReference type="FunFam" id="1.10.510.10:FF:000032">
    <property type="entry name" value="Serine/threonine-protein kinase PBS1"/>
    <property type="match status" value="1"/>
</dbReference>
<proteinExistence type="inferred from homology"/>
<evidence type="ECO:0000256" key="7">
    <source>
        <dbReference type="ARBA" id="ARBA00022741"/>
    </source>
</evidence>
<comment type="similarity">
    <text evidence="2">Belongs to the protein kinase superfamily. Ser/Thr protein kinase family.</text>
</comment>
<feature type="compositionally biased region" description="Basic and acidic residues" evidence="15">
    <location>
        <begin position="452"/>
        <end position="478"/>
    </location>
</feature>
<evidence type="ECO:0000256" key="9">
    <source>
        <dbReference type="ARBA" id="ARBA00022840"/>
    </source>
</evidence>
<feature type="binding site" evidence="14">
    <location>
        <position position="112"/>
    </location>
    <ligand>
        <name>ATP</name>
        <dbReference type="ChEBI" id="CHEBI:30616"/>
    </ligand>
</feature>
<dbReference type="SMART" id="SM00220">
    <property type="entry name" value="S_TKc"/>
    <property type="match status" value="1"/>
</dbReference>
<keyword evidence="6" id="KW-0808">Transferase</keyword>
<comment type="subcellular location">
    <subcellularLocation>
        <location evidence="1">Cell membrane</location>
        <topology evidence="1">Lipid-anchor</topology>
    </subcellularLocation>
</comment>
<gene>
    <name evidence="17" type="ORF">OLC1_LOCUS2979</name>
</gene>
<dbReference type="InterPro" id="IPR017441">
    <property type="entry name" value="Protein_kinase_ATP_BS"/>
</dbReference>
<feature type="compositionally biased region" description="Basic and acidic residues" evidence="15">
    <location>
        <begin position="424"/>
        <end position="435"/>
    </location>
</feature>
<evidence type="ECO:0000313" key="17">
    <source>
        <dbReference type="EMBL" id="CAI9090935.1"/>
    </source>
</evidence>
<reference evidence="17" key="1">
    <citation type="submission" date="2023-03" db="EMBL/GenBank/DDBJ databases">
        <authorList>
            <person name="Julca I."/>
        </authorList>
    </citation>
    <scope>NUCLEOTIDE SEQUENCE</scope>
</reference>
<feature type="compositionally biased region" description="Polar residues" evidence="15">
    <location>
        <begin position="378"/>
        <end position="387"/>
    </location>
</feature>
<dbReference type="InterPro" id="IPR000719">
    <property type="entry name" value="Prot_kinase_dom"/>
</dbReference>
<keyword evidence="10" id="KW-0472">Membrane</keyword>
<dbReference type="Gene3D" id="1.10.510.10">
    <property type="entry name" value="Transferase(Phosphotransferase) domain 1"/>
    <property type="match status" value="1"/>
</dbReference>
<dbReference type="PROSITE" id="PS00108">
    <property type="entry name" value="PROTEIN_KINASE_ST"/>
    <property type="match status" value="1"/>
</dbReference>
<dbReference type="CDD" id="cd14066">
    <property type="entry name" value="STKc_IRAK"/>
    <property type="match status" value="1"/>
</dbReference>
<dbReference type="InterPro" id="IPR011009">
    <property type="entry name" value="Kinase-like_dom_sf"/>
</dbReference>
<dbReference type="PANTHER" id="PTHR47985">
    <property type="entry name" value="OS07G0668900 PROTEIN"/>
    <property type="match status" value="1"/>
</dbReference>
<dbReference type="Proteomes" id="UP001161247">
    <property type="component" value="Chromosome 1"/>
</dbReference>
<dbReference type="PROSITE" id="PS50011">
    <property type="entry name" value="PROTEIN_KINASE_DOM"/>
    <property type="match status" value="1"/>
</dbReference>
<feature type="compositionally biased region" description="Low complexity" evidence="15">
    <location>
        <begin position="479"/>
        <end position="498"/>
    </location>
</feature>
<dbReference type="AlphaFoldDB" id="A0AAV1C666"/>
<dbReference type="Pfam" id="PF00069">
    <property type="entry name" value="Pkinase"/>
    <property type="match status" value="1"/>
</dbReference>
<evidence type="ECO:0000313" key="18">
    <source>
        <dbReference type="Proteomes" id="UP001161247"/>
    </source>
</evidence>
<feature type="region of interest" description="Disordered" evidence="15">
    <location>
        <begin position="15"/>
        <end position="46"/>
    </location>
</feature>
<keyword evidence="11" id="KW-0449">Lipoprotein</keyword>
<keyword evidence="7 14" id="KW-0547">Nucleotide-binding</keyword>
<evidence type="ECO:0000256" key="12">
    <source>
        <dbReference type="ARBA" id="ARBA00047899"/>
    </source>
</evidence>
<evidence type="ECO:0000256" key="8">
    <source>
        <dbReference type="ARBA" id="ARBA00022777"/>
    </source>
</evidence>
<keyword evidence="8" id="KW-0418">Kinase</keyword>
<keyword evidence="9 14" id="KW-0067">ATP-binding</keyword>
<evidence type="ECO:0000256" key="1">
    <source>
        <dbReference type="ARBA" id="ARBA00004193"/>
    </source>
</evidence>
<comment type="catalytic activity">
    <reaction evidence="13">
        <text>L-seryl-[protein] + ATP = O-phospho-L-seryl-[protein] + ADP + H(+)</text>
        <dbReference type="Rhea" id="RHEA:17989"/>
        <dbReference type="Rhea" id="RHEA-COMP:9863"/>
        <dbReference type="Rhea" id="RHEA-COMP:11604"/>
        <dbReference type="ChEBI" id="CHEBI:15378"/>
        <dbReference type="ChEBI" id="CHEBI:29999"/>
        <dbReference type="ChEBI" id="CHEBI:30616"/>
        <dbReference type="ChEBI" id="CHEBI:83421"/>
        <dbReference type="ChEBI" id="CHEBI:456216"/>
        <dbReference type="EC" id="2.7.11.1"/>
    </reaction>
</comment>
<dbReference type="GO" id="GO:0005524">
    <property type="term" value="F:ATP binding"/>
    <property type="evidence" value="ECO:0007669"/>
    <property type="project" value="UniProtKB-UniRule"/>
</dbReference>
<feature type="compositionally biased region" description="Basic and acidic residues" evidence="15">
    <location>
        <begin position="388"/>
        <end position="404"/>
    </location>
</feature>
<dbReference type="GO" id="GO:0004674">
    <property type="term" value="F:protein serine/threonine kinase activity"/>
    <property type="evidence" value="ECO:0007669"/>
    <property type="project" value="UniProtKB-KW"/>
</dbReference>
<evidence type="ECO:0000256" key="2">
    <source>
        <dbReference type="ARBA" id="ARBA00008684"/>
    </source>
</evidence>
<dbReference type="PANTHER" id="PTHR47985:SF17">
    <property type="entry name" value="SERINE_THREONINE-PROTEIN KINASE CDL1-LIKE"/>
    <property type="match status" value="1"/>
</dbReference>
<feature type="region of interest" description="Disordered" evidence="15">
    <location>
        <begin position="569"/>
        <end position="620"/>
    </location>
</feature>
<evidence type="ECO:0000256" key="6">
    <source>
        <dbReference type="ARBA" id="ARBA00022679"/>
    </source>
</evidence>
<evidence type="ECO:0000256" key="3">
    <source>
        <dbReference type="ARBA" id="ARBA00012513"/>
    </source>
</evidence>
<name>A0AAV1C666_OLDCO</name>
<comment type="catalytic activity">
    <reaction evidence="12">
        <text>L-threonyl-[protein] + ATP = O-phospho-L-threonyl-[protein] + ADP + H(+)</text>
        <dbReference type="Rhea" id="RHEA:46608"/>
        <dbReference type="Rhea" id="RHEA-COMP:11060"/>
        <dbReference type="Rhea" id="RHEA-COMP:11605"/>
        <dbReference type="ChEBI" id="CHEBI:15378"/>
        <dbReference type="ChEBI" id="CHEBI:30013"/>
        <dbReference type="ChEBI" id="CHEBI:30616"/>
        <dbReference type="ChEBI" id="CHEBI:61977"/>
        <dbReference type="ChEBI" id="CHEBI:456216"/>
        <dbReference type="EC" id="2.7.11.1"/>
    </reaction>
</comment>
<dbReference type="SUPFAM" id="SSF56112">
    <property type="entry name" value="Protein kinase-like (PK-like)"/>
    <property type="match status" value="1"/>
</dbReference>
<dbReference type="FunFam" id="3.30.200.20:FF:000244">
    <property type="entry name" value="Serine/threonine-protein kinase CDL1-like"/>
    <property type="match status" value="1"/>
</dbReference>
<dbReference type="EC" id="2.7.11.1" evidence="3"/>
<evidence type="ECO:0000259" key="16">
    <source>
        <dbReference type="PROSITE" id="PS50011"/>
    </source>
</evidence>
<evidence type="ECO:0000256" key="13">
    <source>
        <dbReference type="ARBA" id="ARBA00048679"/>
    </source>
</evidence>
<keyword evidence="5" id="KW-0723">Serine/threonine-protein kinase</keyword>
<keyword evidence="18" id="KW-1185">Reference proteome</keyword>
<dbReference type="GO" id="GO:0005886">
    <property type="term" value="C:plasma membrane"/>
    <property type="evidence" value="ECO:0007669"/>
    <property type="project" value="UniProtKB-SubCell"/>
</dbReference>
<feature type="domain" description="Protein kinase" evidence="16">
    <location>
        <begin position="84"/>
        <end position="360"/>
    </location>
</feature>
<sequence length="620" mass="68660">MNCFPCFTRKHNDENNEEVPVAPVRDATPPPAPPPAVNNAPNHNPPPVDNITNNINTEDTTPENGNNGARTFTFRELAMATKNFRREFLLGEGGFGNLYKGTLQTGEVVAVKRLDRNGTQGNKEFLVEVLMLTLLKHPNLVSLMGYCADGEQRLLVYEYLPFGSLSSYIHDLSDDKKPLDWQTRMKIASGAAQGLDYLHEKANPSIIYRDLKMSNILLDQDLNPKLSDYGLAKLTQGDTKMHISPRVMGSYGYCAPEYERHGELTTKSDIYSFGVVLLELITGRKALDTTKPTDEQNLVTWAQPYFKDPKRFPEIADPLLNKEFSERYLNQAVGIAAMCLQEEPSVRPLIGDVVAILSFLAVAPPQDTIADTLPAPNPSQSEAATSGNHEDHHENSDNSDHEYEGSDDEYTSNSEYESNYSSDGSDHEATENHLHRESKRIKSSKPKSKKIKNQDSYKPRKEDSSSDNIKKTGSDKRSISVTSNSSSSVRRSSRSVRSAAGPQGNVSGNSSQDEERQHGSFGSSMGRGRYEESFSWSIGSSSKYNFTSESGRVDSGSYNIELHNSSLDANIKQENSMKSKNPSLASHSRQSSHAESEEGSYSPSNYSDDDTEHKSSLVAR</sequence>
<dbReference type="EMBL" id="OX459118">
    <property type="protein sequence ID" value="CAI9090935.1"/>
    <property type="molecule type" value="Genomic_DNA"/>
</dbReference>
<organism evidence="17 18">
    <name type="scientific">Oldenlandia corymbosa var. corymbosa</name>
    <dbReference type="NCBI Taxonomy" id="529605"/>
    <lineage>
        <taxon>Eukaryota</taxon>
        <taxon>Viridiplantae</taxon>
        <taxon>Streptophyta</taxon>
        <taxon>Embryophyta</taxon>
        <taxon>Tracheophyta</taxon>
        <taxon>Spermatophyta</taxon>
        <taxon>Magnoliopsida</taxon>
        <taxon>eudicotyledons</taxon>
        <taxon>Gunneridae</taxon>
        <taxon>Pentapetalae</taxon>
        <taxon>asterids</taxon>
        <taxon>lamiids</taxon>
        <taxon>Gentianales</taxon>
        <taxon>Rubiaceae</taxon>
        <taxon>Rubioideae</taxon>
        <taxon>Spermacoceae</taxon>
        <taxon>Hedyotis-Oldenlandia complex</taxon>
        <taxon>Oldenlandia</taxon>
    </lineage>
</organism>
<evidence type="ECO:0000256" key="14">
    <source>
        <dbReference type="PROSITE-ProRule" id="PRU10141"/>
    </source>
</evidence>
<feature type="compositionally biased region" description="Low complexity" evidence="15">
    <location>
        <begin position="411"/>
        <end position="423"/>
    </location>
</feature>
<feature type="compositionally biased region" description="Basic residues" evidence="15">
    <location>
        <begin position="436"/>
        <end position="451"/>
    </location>
</feature>